<name>G4ZFK7_PHYSP</name>
<evidence type="ECO:0008006" key="3">
    <source>
        <dbReference type="Google" id="ProtNLM"/>
    </source>
</evidence>
<dbReference type="PANTHER" id="PTHR48471:SF1">
    <property type="entry name" value="DDE TNP4 DOMAIN-CONTAINING PROTEIN"/>
    <property type="match status" value="1"/>
</dbReference>
<organism evidence="1 2">
    <name type="scientific">Phytophthora sojae (strain P6497)</name>
    <name type="common">Soybean stem and root rot agent</name>
    <name type="synonym">Phytophthora megasperma f. sp. glycines</name>
    <dbReference type="NCBI Taxonomy" id="1094619"/>
    <lineage>
        <taxon>Eukaryota</taxon>
        <taxon>Sar</taxon>
        <taxon>Stramenopiles</taxon>
        <taxon>Oomycota</taxon>
        <taxon>Peronosporomycetes</taxon>
        <taxon>Peronosporales</taxon>
        <taxon>Peronosporaceae</taxon>
        <taxon>Phytophthora</taxon>
    </lineage>
</organism>
<protein>
    <recommendedName>
        <fullName evidence="3">DDE Tnp4 domain-containing protein</fullName>
    </recommendedName>
</protein>
<gene>
    <name evidence="1" type="ORF">PHYSODRAFT_502689</name>
</gene>
<proteinExistence type="predicted"/>
<evidence type="ECO:0000313" key="1">
    <source>
        <dbReference type="EMBL" id="EGZ17944.1"/>
    </source>
</evidence>
<dbReference type="EMBL" id="JH159154">
    <property type="protein sequence ID" value="EGZ17944.1"/>
    <property type="molecule type" value="Genomic_DNA"/>
</dbReference>
<accession>G4ZFK7</accession>
<sequence length="87" mass="9314">MAHAVKVTGGLCCGFDGTLVWGRHNHPGSWNDGEMSRRLQHRVADAKRTMTNACCATDSAFPVRNGMAGRIITPLKEGDLEKASAAC</sequence>
<dbReference type="InParanoid" id="G4ZFK7"/>
<evidence type="ECO:0000313" key="2">
    <source>
        <dbReference type="Proteomes" id="UP000002640"/>
    </source>
</evidence>
<reference evidence="1 2" key="1">
    <citation type="journal article" date="2006" name="Science">
        <title>Phytophthora genome sequences uncover evolutionary origins and mechanisms of pathogenesis.</title>
        <authorList>
            <person name="Tyler B.M."/>
            <person name="Tripathy S."/>
            <person name="Zhang X."/>
            <person name="Dehal P."/>
            <person name="Jiang R.H."/>
            <person name="Aerts A."/>
            <person name="Arredondo F.D."/>
            <person name="Baxter L."/>
            <person name="Bensasson D."/>
            <person name="Beynon J.L."/>
            <person name="Chapman J."/>
            <person name="Damasceno C.M."/>
            <person name="Dorrance A.E."/>
            <person name="Dou D."/>
            <person name="Dickerman A.W."/>
            <person name="Dubchak I.L."/>
            <person name="Garbelotto M."/>
            <person name="Gijzen M."/>
            <person name="Gordon S.G."/>
            <person name="Govers F."/>
            <person name="Grunwald N.J."/>
            <person name="Huang W."/>
            <person name="Ivors K.L."/>
            <person name="Jones R.W."/>
            <person name="Kamoun S."/>
            <person name="Krampis K."/>
            <person name="Lamour K.H."/>
            <person name="Lee M.K."/>
            <person name="McDonald W.H."/>
            <person name="Medina M."/>
            <person name="Meijer H.J."/>
            <person name="Nordberg E.K."/>
            <person name="Maclean D.J."/>
            <person name="Ospina-Giraldo M.D."/>
            <person name="Morris P.F."/>
            <person name="Phuntumart V."/>
            <person name="Putnam N.H."/>
            <person name="Rash S."/>
            <person name="Rose J.K."/>
            <person name="Sakihama Y."/>
            <person name="Salamov A.A."/>
            <person name="Savidor A."/>
            <person name="Scheuring C.F."/>
            <person name="Smith B.M."/>
            <person name="Sobral B.W."/>
            <person name="Terry A."/>
            <person name="Torto-Alalibo T.A."/>
            <person name="Win J."/>
            <person name="Xu Z."/>
            <person name="Zhang H."/>
            <person name="Grigoriev I.V."/>
            <person name="Rokhsar D.S."/>
            <person name="Boore J.L."/>
        </authorList>
    </citation>
    <scope>NUCLEOTIDE SEQUENCE [LARGE SCALE GENOMIC DNA]</scope>
    <source>
        <strain evidence="1 2">P6497</strain>
    </source>
</reference>
<dbReference type="KEGG" id="psoj:PHYSODRAFT_502689"/>
<dbReference type="Proteomes" id="UP000002640">
    <property type="component" value="Unassembled WGS sequence"/>
</dbReference>
<dbReference type="RefSeq" id="XP_009527002.1">
    <property type="nucleotide sequence ID" value="XM_009528707.1"/>
</dbReference>
<dbReference type="GeneID" id="20658132"/>
<dbReference type="PANTHER" id="PTHR48471">
    <property type="entry name" value="DDE TNP4 DOMAIN-CONTAINING PROTEIN"/>
    <property type="match status" value="1"/>
</dbReference>
<dbReference type="AlphaFoldDB" id="G4ZFK7"/>
<keyword evidence="2" id="KW-1185">Reference proteome</keyword>